<dbReference type="PATRIC" id="fig|1415166.3.peg.3900"/>
<gene>
    <name evidence="3" type="ORF">NONO_c38020</name>
</gene>
<dbReference type="RefSeq" id="WP_025350021.1">
    <property type="nucleotide sequence ID" value="NZ_CP006850.1"/>
</dbReference>
<reference evidence="3 4" key="1">
    <citation type="journal article" date="2014" name="Appl. Environ. Microbiol.">
        <title>Insights into the Microbial Degradation of Rubber and Gutta-Percha by Analysis of the Complete Genome of Nocardia nova SH22a.</title>
        <authorList>
            <person name="Luo Q."/>
            <person name="Hiessl S."/>
            <person name="Poehlein A."/>
            <person name="Daniel R."/>
            <person name="Steinbuchel A."/>
        </authorList>
    </citation>
    <scope>NUCLEOTIDE SEQUENCE [LARGE SCALE GENOMIC DNA]</scope>
    <source>
        <strain evidence="3">SH22a</strain>
    </source>
</reference>
<evidence type="ECO:0000259" key="2">
    <source>
        <dbReference type="Pfam" id="PF07859"/>
    </source>
</evidence>
<accession>W5TMX0</accession>
<dbReference type="InterPro" id="IPR029058">
    <property type="entry name" value="AB_hydrolase_fold"/>
</dbReference>
<dbReference type="InterPro" id="IPR013094">
    <property type="entry name" value="AB_hydrolase_3"/>
</dbReference>
<dbReference type="OrthoDB" id="3181909at2"/>
<dbReference type="PANTHER" id="PTHR48081">
    <property type="entry name" value="AB HYDROLASE SUPERFAMILY PROTEIN C4A8.06C"/>
    <property type="match status" value="1"/>
</dbReference>
<protein>
    <submittedName>
        <fullName evidence="3">Alpha/beta hydrolase family protein</fullName>
    </submittedName>
</protein>
<dbReference type="InterPro" id="IPR050300">
    <property type="entry name" value="GDXG_lipolytic_enzyme"/>
</dbReference>
<evidence type="ECO:0000313" key="3">
    <source>
        <dbReference type="EMBL" id="AHH18586.1"/>
    </source>
</evidence>
<organism evidence="3 4">
    <name type="scientific">Nocardia nova SH22a</name>
    <dbReference type="NCBI Taxonomy" id="1415166"/>
    <lineage>
        <taxon>Bacteria</taxon>
        <taxon>Bacillati</taxon>
        <taxon>Actinomycetota</taxon>
        <taxon>Actinomycetes</taxon>
        <taxon>Mycobacteriales</taxon>
        <taxon>Nocardiaceae</taxon>
        <taxon>Nocardia</taxon>
    </lineage>
</organism>
<dbReference type="Proteomes" id="UP000019150">
    <property type="component" value="Chromosome"/>
</dbReference>
<keyword evidence="1 3" id="KW-0378">Hydrolase</keyword>
<dbReference type="GO" id="GO:0016787">
    <property type="term" value="F:hydrolase activity"/>
    <property type="evidence" value="ECO:0007669"/>
    <property type="project" value="UniProtKB-KW"/>
</dbReference>
<dbReference type="KEGG" id="nno:NONO_c38020"/>
<dbReference type="EMBL" id="CP006850">
    <property type="protein sequence ID" value="AHH18586.1"/>
    <property type="molecule type" value="Genomic_DNA"/>
</dbReference>
<dbReference type="SUPFAM" id="SSF53474">
    <property type="entry name" value="alpha/beta-Hydrolases"/>
    <property type="match status" value="1"/>
</dbReference>
<dbReference type="AlphaFoldDB" id="W5TMX0"/>
<dbReference type="PANTHER" id="PTHR48081:SF8">
    <property type="entry name" value="ALPHA_BETA HYDROLASE FOLD-3 DOMAIN-CONTAINING PROTEIN-RELATED"/>
    <property type="match status" value="1"/>
</dbReference>
<dbReference type="HOGENOM" id="CLU_012494_6_1_11"/>
<feature type="domain" description="Alpha/beta hydrolase fold-3" evidence="2">
    <location>
        <begin position="98"/>
        <end position="298"/>
    </location>
</feature>
<evidence type="ECO:0000256" key="1">
    <source>
        <dbReference type="ARBA" id="ARBA00022801"/>
    </source>
</evidence>
<sequence>MTAHKSHPPIDTELRTTVWPELREHQAAQAELTDEEFQQLVASTPDIWAPDFRSDTGLHVRELTIPAADGEESLPVLIIAPADRESSALPCVYYTANGGKMLQSTRMALTPVESRWVTDLGIVFVSISPRVGPAHRHPAQVEDAYRGLVWISENSSELGIDPERIMIMGKSGGGGIAAATALYARDQHGPRLAHQILICPMLDDRQATVSSGYDVAPWTSDNNRVGWNAILGNASGGTDVSEYAAPARATDLTDLPPAYLEVGSSEVFRDETLDYGSRLAQAGVPVELHSWSGGFHNFEIFAPNAEISHACIAARTSYIERALSASLPRKEIVND</sequence>
<dbReference type="eggNOG" id="COG0657">
    <property type="taxonomic scope" value="Bacteria"/>
</dbReference>
<dbReference type="Pfam" id="PF07859">
    <property type="entry name" value="Abhydrolase_3"/>
    <property type="match status" value="1"/>
</dbReference>
<keyword evidence="4" id="KW-1185">Reference proteome</keyword>
<dbReference type="Gene3D" id="3.40.50.1820">
    <property type="entry name" value="alpha/beta hydrolase"/>
    <property type="match status" value="1"/>
</dbReference>
<name>W5TMX0_9NOCA</name>
<dbReference type="STRING" id="1415166.NONO_c38020"/>
<proteinExistence type="predicted"/>
<evidence type="ECO:0000313" key="4">
    <source>
        <dbReference type="Proteomes" id="UP000019150"/>
    </source>
</evidence>